<name>A0A2S0VXL0_9ALTE</name>
<keyword evidence="2" id="KW-1185">Reference proteome</keyword>
<sequence>MLQPIIGYYKDEQGHWVAKLSCHHNQHVRHQPPFINRPWVTTPEGRNSKLGFELNCVKCERKAPKDF</sequence>
<dbReference type="OrthoDB" id="9799128at2"/>
<protein>
    <submittedName>
        <fullName evidence="1">DUF3565 domain-containing protein</fullName>
    </submittedName>
</protein>
<dbReference type="Proteomes" id="UP000244441">
    <property type="component" value="Chromosome"/>
</dbReference>
<accession>A0A2S0VXL0</accession>
<gene>
    <name evidence="1" type="ORF">C2869_05750</name>
</gene>
<dbReference type="AlphaFoldDB" id="A0A2S0VXL0"/>
<organism evidence="1 2">
    <name type="scientific">Saccharobesus litoralis</name>
    <dbReference type="NCBI Taxonomy" id="2172099"/>
    <lineage>
        <taxon>Bacteria</taxon>
        <taxon>Pseudomonadati</taxon>
        <taxon>Pseudomonadota</taxon>
        <taxon>Gammaproteobacteria</taxon>
        <taxon>Alteromonadales</taxon>
        <taxon>Alteromonadaceae</taxon>
        <taxon>Saccharobesus</taxon>
    </lineage>
</organism>
<evidence type="ECO:0000313" key="1">
    <source>
        <dbReference type="EMBL" id="AWB68933.1"/>
    </source>
</evidence>
<dbReference type="InterPro" id="IPR021948">
    <property type="entry name" value="DUF3565"/>
</dbReference>
<reference evidence="1 2" key="1">
    <citation type="submission" date="2018-01" db="EMBL/GenBank/DDBJ databases">
        <title>Genome sequence of a Cantenovulum-like bacteria.</title>
        <authorList>
            <person name="Tan W.R."/>
            <person name="Lau N.-S."/>
            <person name="Go F."/>
            <person name="Amirul A.-A.A."/>
        </authorList>
    </citation>
    <scope>NUCLEOTIDE SEQUENCE [LARGE SCALE GENOMIC DNA]</scope>
    <source>
        <strain evidence="1 2">CCB-QB4</strain>
    </source>
</reference>
<dbReference type="EMBL" id="CP026604">
    <property type="protein sequence ID" value="AWB68933.1"/>
    <property type="molecule type" value="Genomic_DNA"/>
</dbReference>
<evidence type="ECO:0000313" key="2">
    <source>
        <dbReference type="Proteomes" id="UP000244441"/>
    </source>
</evidence>
<proteinExistence type="predicted"/>
<dbReference type="KEGG" id="cate:C2869_05750"/>
<dbReference type="Pfam" id="PF12088">
    <property type="entry name" value="DUF3565"/>
    <property type="match status" value="1"/>
</dbReference>